<dbReference type="SMART" id="SM00176">
    <property type="entry name" value="RAN"/>
    <property type="match status" value="1"/>
</dbReference>
<dbReference type="GO" id="GO:0003924">
    <property type="term" value="F:GTPase activity"/>
    <property type="evidence" value="ECO:0007669"/>
    <property type="project" value="InterPro"/>
</dbReference>
<name>A0A4U5PE78_STECR</name>
<dbReference type="InterPro" id="IPR005225">
    <property type="entry name" value="Small_GTP-bd"/>
</dbReference>
<evidence type="ECO:0000256" key="2">
    <source>
        <dbReference type="ARBA" id="ARBA00022741"/>
    </source>
</evidence>
<proteinExistence type="inferred from homology"/>
<accession>A0A4U5PE78</accession>
<dbReference type="PRINTS" id="PR00449">
    <property type="entry name" value="RASTRNSFRMNG"/>
</dbReference>
<comment type="similarity">
    <text evidence="1">Belongs to the small GTPase superfamily. Rab family.</text>
</comment>
<gene>
    <name evidence="3" type="ORF">L596_008958</name>
</gene>
<reference evidence="3 4" key="2">
    <citation type="journal article" date="2019" name="G3 (Bethesda)">
        <title>Hybrid Assembly of the Genome of the Entomopathogenic Nematode Steinernema carpocapsae Identifies the X-Chromosome.</title>
        <authorList>
            <person name="Serra L."/>
            <person name="Macchietto M."/>
            <person name="Macias-Munoz A."/>
            <person name="McGill C.J."/>
            <person name="Rodriguez I.M."/>
            <person name="Rodriguez B."/>
            <person name="Murad R."/>
            <person name="Mortazavi A."/>
        </authorList>
    </citation>
    <scope>NUCLEOTIDE SEQUENCE [LARGE SCALE GENOMIC DNA]</scope>
    <source>
        <strain evidence="3 4">ALL</strain>
    </source>
</reference>
<evidence type="ECO:0000256" key="1">
    <source>
        <dbReference type="ARBA" id="ARBA00006270"/>
    </source>
</evidence>
<comment type="caution">
    <text evidence="3">The sequence shown here is derived from an EMBL/GenBank/DDBJ whole genome shotgun (WGS) entry which is preliminary data.</text>
</comment>
<reference evidence="3 4" key="1">
    <citation type="journal article" date="2015" name="Genome Biol.">
        <title>Comparative genomics of Steinernema reveals deeply conserved gene regulatory networks.</title>
        <authorList>
            <person name="Dillman A.R."/>
            <person name="Macchietto M."/>
            <person name="Porter C.F."/>
            <person name="Rogers A."/>
            <person name="Williams B."/>
            <person name="Antoshechkin I."/>
            <person name="Lee M.M."/>
            <person name="Goodwin Z."/>
            <person name="Lu X."/>
            <person name="Lewis E.E."/>
            <person name="Goodrich-Blair H."/>
            <person name="Stock S.P."/>
            <person name="Adams B.J."/>
            <person name="Sternberg P.W."/>
            <person name="Mortazavi A."/>
        </authorList>
    </citation>
    <scope>NUCLEOTIDE SEQUENCE [LARGE SCALE GENOMIC DNA]</scope>
    <source>
        <strain evidence="3 4">ALL</strain>
    </source>
</reference>
<dbReference type="SMART" id="SM00173">
    <property type="entry name" value="RAS"/>
    <property type="match status" value="1"/>
</dbReference>
<dbReference type="SUPFAM" id="SSF52540">
    <property type="entry name" value="P-loop containing nucleoside triphosphate hydrolases"/>
    <property type="match status" value="1"/>
</dbReference>
<dbReference type="Proteomes" id="UP000298663">
    <property type="component" value="Unassembled WGS sequence"/>
</dbReference>
<dbReference type="PROSITE" id="PS51419">
    <property type="entry name" value="RAB"/>
    <property type="match status" value="1"/>
</dbReference>
<evidence type="ECO:0000313" key="3">
    <source>
        <dbReference type="EMBL" id="TKR94700.1"/>
    </source>
</evidence>
<dbReference type="OrthoDB" id="63533at2759"/>
<dbReference type="NCBIfam" id="TIGR00231">
    <property type="entry name" value="small_GTP"/>
    <property type="match status" value="1"/>
</dbReference>
<dbReference type="SMART" id="SM00177">
    <property type="entry name" value="ARF"/>
    <property type="match status" value="1"/>
</dbReference>
<dbReference type="GO" id="GO:0005525">
    <property type="term" value="F:GTP binding"/>
    <property type="evidence" value="ECO:0007669"/>
    <property type="project" value="InterPro"/>
</dbReference>
<keyword evidence="4" id="KW-1185">Reference proteome</keyword>
<organism evidence="3 4">
    <name type="scientific">Steinernema carpocapsae</name>
    <name type="common">Entomopathogenic nematode</name>
    <dbReference type="NCBI Taxonomy" id="34508"/>
    <lineage>
        <taxon>Eukaryota</taxon>
        <taxon>Metazoa</taxon>
        <taxon>Ecdysozoa</taxon>
        <taxon>Nematoda</taxon>
        <taxon>Chromadorea</taxon>
        <taxon>Rhabditida</taxon>
        <taxon>Tylenchina</taxon>
        <taxon>Panagrolaimomorpha</taxon>
        <taxon>Strongyloidoidea</taxon>
        <taxon>Steinernematidae</taxon>
        <taxon>Steinernema</taxon>
    </lineage>
</organism>
<dbReference type="AlphaFoldDB" id="A0A4U5PE78"/>
<dbReference type="PANTHER" id="PTHR47978">
    <property type="match status" value="1"/>
</dbReference>
<dbReference type="InterPro" id="IPR001806">
    <property type="entry name" value="Small_GTPase"/>
</dbReference>
<dbReference type="CDD" id="cd01860">
    <property type="entry name" value="Rab5_related"/>
    <property type="match status" value="1"/>
</dbReference>
<protein>
    <submittedName>
        <fullName evidence="3">Uncharacterized protein</fullName>
    </submittedName>
</protein>
<dbReference type="EMBL" id="AZBU02000002">
    <property type="protein sequence ID" value="TKR94700.1"/>
    <property type="molecule type" value="Genomic_DNA"/>
</dbReference>
<dbReference type="InterPro" id="IPR027417">
    <property type="entry name" value="P-loop_NTPase"/>
</dbReference>
<dbReference type="Pfam" id="PF00071">
    <property type="entry name" value="Ras"/>
    <property type="match status" value="1"/>
</dbReference>
<keyword evidence="2" id="KW-0547">Nucleotide-binding</keyword>
<evidence type="ECO:0000313" key="4">
    <source>
        <dbReference type="Proteomes" id="UP000298663"/>
    </source>
</evidence>
<sequence length="211" mass="24084">MATHIAGASQSNSTVAEKRQFKLVLLGESAVGKTSLILPDANEKTLGASLVTKNVRLGDETKVKFEIWDTAGQERYRSLAPMYYRHAQAALVVYDITDQRSFKKARSWVKELRRQVVHDIVIVLLGNKVDLCADRFVEFDEGQDYAQANNLMFMETSAKTGHNVDRVFLEIAQRLNSKERTNSRREDIEQGLNLADEKRREKMKKMKNKCC</sequence>
<dbReference type="PROSITE" id="PS51421">
    <property type="entry name" value="RAS"/>
    <property type="match status" value="1"/>
</dbReference>
<dbReference type="SMART" id="SM00174">
    <property type="entry name" value="RHO"/>
    <property type="match status" value="1"/>
</dbReference>
<dbReference type="FunFam" id="3.40.50.300:FF:000808">
    <property type="entry name" value="Small GTP-binding protein, putative"/>
    <property type="match status" value="1"/>
</dbReference>
<dbReference type="Gene3D" id="3.40.50.300">
    <property type="entry name" value="P-loop containing nucleotide triphosphate hydrolases"/>
    <property type="match status" value="1"/>
</dbReference>
<dbReference type="SMART" id="SM00175">
    <property type="entry name" value="RAB"/>
    <property type="match status" value="1"/>
</dbReference>
<dbReference type="STRING" id="34508.A0A4U5PE78"/>